<reference evidence="11 12" key="1">
    <citation type="submission" date="2015-09" db="EMBL/GenBank/DDBJ databases">
        <title>Complete genome of Psychrobacter urativorans R10.10B.</title>
        <authorList>
            <person name="See-Too W.S."/>
            <person name="Chan K.G."/>
        </authorList>
    </citation>
    <scope>NUCLEOTIDE SEQUENCE [LARGE SCALE GENOMIC DNA]</scope>
    <source>
        <strain evidence="11 12">R10.10B</strain>
    </source>
</reference>
<comment type="catalytic activity">
    <reaction evidence="8 9">
        <text>2-[(2R,5Z)-2-carboxy-4-methylthiazol-5(2H)-ylidene]ethyl phosphate + 4-amino-2-methyl-5-(diphosphooxymethyl)pyrimidine + 2 H(+) = thiamine phosphate + CO2 + diphosphate</text>
        <dbReference type="Rhea" id="RHEA:47844"/>
        <dbReference type="ChEBI" id="CHEBI:15378"/>
        <dbReference type="ChEBI" id="CHEBI:16526"/>
        <dbReference type="ChEBI" id="CHEBI:33019"/>
        <dbReference type="ChEBI" id="CHEBI:37575"/>
        <dbReference type="ChEBI" id="CHEBI:57841"/>
        <dbReference type="ChEBI" id="CHEBI:62899"/>
        <dbReference type="EC" id="2.5.1.3"/>
    </reaction>
</comment>
<evidence type="ECO:0000259" key="10">
    <source>
        <dbReference type="Pfam" id="PF02581"/>
    </source>
</evidence>
<keyword evidence="2 9" id="KW-0808">Transferase</keyword>
<feature type="binding site" evidence="9">
    <location>
        <begin position="147"/>
        <end position="149"/>
    </location>
    <ligand>
        <name>2-[(2R,5Z)-2-carboxy-4-methylthiazol-5(2H)-ylidene]ethyl phosphate</name>
        <dbReference type="ChEBI" id="CHEBI:62899"/>
    </ligand>
</feature>
<dbReference type="STRING" id="45610.AOC03_02865"/>
<keyword evidence="5 9" id="KW-0784">Thiamine biosynthesis</keyword>
<comment type="catalytic activity">
    <reaction evidence="7 9">
        <text>2-(2-carboxy-4-methylthiazol-5-yl)ethyl phosphate + 4-amino-2-methyl-5-(diphosphooxymethyl)pyrimidine + 2 H(+) = thiamine phosphate + CO2 + diphosphate</text>
        <dbReference type="Rhea" id="RHEA:47848"/>
        <dbReference type="ChEBI" id="CHEBI:15378"/>
        <dbReference type="ChEBI" id="CHEBI:16526"/>
        <dbReference type="ChEBI" id="CHEBI:33019"/>
        <dbReference type="ChEBI" id="CHEBI:37575"/>
        <dbReference type="ChEBI" id="CHEBI:57841"/>
        <dbReference type="ChEBI" id="CHEBI:62890"/>
        <dbReference type="EC" id="2.5.1.3"/>
    </reaction>
</comment>
<dbReference type="InterPro" id="IPR022998">
    <property type="entry name" value="ThiamineP_synth_TenI"/>
</dbReference>
<feature type="domain" description="Thiamine phosphate synthase/TenI" evidence="10">
    <location>
        <begin position="16"/>
        <end position="199"/>
    </location>
</feature>
<comment type="caution">
    <text evidence="9">Lacks conserved residue(s) required for the propagation of feature annotation.</text>
</comment>
<feature type="binding site" evidence="9">
    <location>
        <position position="101"/>
    </location>
    <ligand>
        <name>Mg(2+)</name>
        <dbReference type="ChEBI" id="CHEBI:18420"/>
    </ligand>
</feature>
<dbReference type="SUPFAM" id="SSF51391">
    <property type="entry name" value="Thiamin phosphate synthase"/>
    <property type="match status" value="1"/>
</dbReference>
<organism evidence="11 12">
    <name type="scientific">Psychrobacter urativorans</name>
    <dbReference type="NCBI Taxonomy" id="45610"/>
    <lineage>
        <taxon>Bacteria</taxon>
        <taxon>Pseudomonadati</taxon>
        <taxon>Pseudomonadota</taxon>
        <taxon>Gammaproteobacteria</taxon>
        <taxon>Moraxellales</taxon>
        <taxon>Moraxellaceae</taxon>
        <taxon>Psychrobacter</taxon>
    </lineage>
</organism>
<dbReference type="InterPro" id="IPR013785">
    <property type="entry name" value="Aldolase_TIM"/>
</dbReference>
<evidence type="ECO:0000256" key="8">
    <source>
        <dbReference type="ARBA" id="ARBA00047883"/>
    </source>
</evidence>
<evidence type="ECO:0000256" key="6">
    <source>
        <dbReference type="ARBA" id="ARBA00047334"/>
    </source>
</evidence>
<dbReference type="Gene3D" id="3.20.20.70">
    <property type="entry name" value="Aldolase class I"/>
    <property type="match status" value="1"/>
</dbReference>
<feature type="binding site" evidence="9">
    <location>
        <position position="83"/>
    </location>
    <ligand>
        <name>Mg(2+)</name>
        <dbReference type="ChEBI" id="CHEBI:18420"/>
    </ligand>
</feature>
<dbReference type="KEGG" id="pur:AOC03_02865"/>
<protein>
    <recommendedName>
        <fullName evidence="9">Thiamine-phosphate synthase</fullName>
        <shortName evidence="9">TP synthase</shortName>
        <shortName evidence="9">TPS</shortName>
        <ecNumber evidence="9">2.5.1.3</ecNumber>
    </recommendedName>
    <alternativeName>
        <fullName evidence="9">Thiamine-phosphate pyrophosphorylase</fullName>
        <shortName evidence="9">TMP pyrophosphorylase</shortName>
        <shortName evidence="9">TMP-PPase</shortName>
    </alternativeName>
</protein>
<evidence type="ECO:0000256" key="4">
    <source>
        <dbReference type="ARBA" id="ARBA00022842"/>
    </source>
</evidence>
<dbReference type="GO" id="GO:0005737">
    <property type="term" value="C:cytoplasm"/>
    <property type="evidence" value="ECO:0007669"/>
    <property type="project" value="TreeGrafter"/>
</dbReference>
<dbReference type="CDD" id="cd00564">
    <property type="entry name" value="TMP_TenI"/>
    <property type="match status" value="1"/>
</dbReference>
<feature type="binding site" evidence="9">
    <location>
        <begin position="45"/>
        <end position="49"/>
    </location>
    <ligand>
        <name>4-amino-2-methyl-5-(diphosphooxymethyl)pyrimidine</name>
        <dbReference type="ChEBI" id="CHEBI:57841"/>
    </ligand>
</feature>
<gene>
    <name evidence="9" type="primary">thiE</name>
    <name evidence="11" type="ORF">AOC03_02865</name>
</gene>
<evidence type="ECO:0000256" key="7">
    <source>
        <dbReference type="ARBA" id="ARBA00047851"/>
    </source>
</evidence>
<accession>A0A0M4U6F6</accession>
<feature type="binding site" evidence="9">
    <location>
        <position position="150"/>
    </location>
    <ligand>
        <name>4-amino-2-methyl-5-(diphosphooxymethyl)pyrimidine</name>
        <dbReference type="ChEBI" id="CHEBI:57841"/>
    </ligand>
</feature>
<evidence type="ECO:0000256" key="9">
    <source>
        <dbReference type="HAMAP-Rule" id="MF_00097"/>
    </source>
</evidence>
<comment type="function">
    <text evidence="9">Condenses 4-methyl-5-(beta-hydroxyethyl)thiazole monophosphate (THZ-P) and 2-methyl-4-amino-5-hydroxymethyl pyrimidine pyrophosphate (HMP-PP) to form thiamine monophosphate (TMP).</text>
</comment>
<dbReference type="UniPathway" id="UPA00060">
    <property type="reaction ID" value="UER00141"/>
</dbReference>
<dbReference type="GO" id="GO:0009229">
    <property type="term" value="P:thiamine diphosphate biosynthetic process"/>
    <property type="evidence" value="ECO:0007669"/>
    <property type="project" value="UniProtKB-UniRule"/>
</dbReference>
<dbReference type="PANTHER" id="PTHR20857:SF15">
    <property type="entry name" value="THIAMINE-PHOSPHATE SYNTHASE"/>
    <property type="match status" value="1"/>
</dbReference>
<feature type="binding site" evidence="9">
    <location>
        <position position="176"/>
    </location>
    <ligand>
        <name>2-[(2R,5Z)-2-carboxy-4-methylthiazol-5(2H)-ylidene]ethyl phosphate</name>
        <dbReference type="ChEBI" id="CHEBI:62899"/>
    </ligand>
</feature>
<dbReference type="GO" id="GO:0004789">
    <property type="term" value="F:thiamine-phosphate diphosphorylase activity"/>
    <property type="evidence" value="ECO:0007669"/>
    <property type="project" value="UniProtKB-UniRule"/>
</dbReference>
<dbReference type="Pfam" id="PF02581">
    <property type="entry name" value="TMP-TENI"/>
    <property type="match status" value="1"/>
</dbReference>
<keyword evidence="3 9" id="KW-0479">Metal-binding</keyword>
<comment type="catalytic activity">
    <reaction evidence="6 9">
        <text>4-methyl-5-(2-phosphooxyethyl)-thiazole + 4-amino-2-methyl-5-(diphosphooxymethyl)pyrimidine + H(+) = thiamine phosphate + diphosphate</text>
        <dbReference type="Rhea" id="RHEA:22328"/>
        <dbReference type="ChEBI" id="CHEBI:15378"/>
        <dbReference type="ChEBI" id="CHEBI:33019"/>
        <dbReference type="ChEBI" id="CHEBI:37575"/>
        <dbReference type="ChEBI" id="CHEBI:57841"/>
        <dbReference type="ChEBI" id="CHEBI:58296"/>
        <dbReference type="EC" id="2.5.1.3"/>
    </reaction>
</comment>
<dbReference type="InterPro" id="IPR034291">
    <property type="entry name" value="TMP_synthase"/>
</dbReference>
<keyword evidence="4 9" id="KW-0460">Magnesium</keyword>
<dbReference type="PANTHER" id="PTHR20857">
    <property type="entry name" value="THIAMINE-PHOSPHATE PYROPHOSPHORYLASE"/>
    <property type="match status" value="1"/>
</dbReference>
<comment type="similarity">
    <text evidence="9">Belongs to the thiamine-phosphate synthase family.</text>
</comment>
<keyword evidence="12" id="KW-1185">Reference proteome</keyword>
<dbReference type="EC" id="2.5.1.3" evidence="9"/>
<evidence type="ECO:0000256" key="1">
    <source>
        <dbReference type="ARBA" id="ARBA00005165"/>
    </source>
</evidence>
<dbReference type="AlphaFoldDB" id="A0A0M4U6F6"/>
<dbReference type="HAMAP" id="MF_00097">
    <property type="entry name" value="TMP_synthase"/>
    <property type="match status" value="1"/>
</dbReference>
<dbReference type="Proteomes" id="UP000059847">
    <property type="component" value="Chromosome"/>
</dbReference>
<feature type="binding site" evidence="9">
    <location>
        <position position="120"/>
    </location>
    <ligand>
        <name>4-amino-2-methyl-5-(diphosphooxymethyl)pyrimidine</name>
        <dbReference type="ChEBI" id="CHEBI:57841"/>
    </ligand>
</feature>
<dbReference type="EMBL" id="CP012678">
    <property type="protein sequence ID" value="ALF60719.1"/>
    <property type="molecule type" value="Genomic_DNA"/>
</dbReference>
<name>A0A0M4U6F6_9GAMM</name>
<evidence type="ECO:0000256" key="2">
    <source>
        <dbReference type="ARBA" id="ARBA00022679"/>
    </source>
</evidence>
<proteinExistence type="inferred from homology"/>
<evidence type="ECO:0000256" key="5">
    <source>
        <dbReference type="ARBA" id="ARBA00022977"/>
    </source>
</evidence>
<comment type="cofactor">
    <cofactor evidence="9">
        <name>Mg(2+)</name>
        <dbReference type="ChEBI" id="CHEBI:18420"/>
    </cofactor>
    <text evidence="9">Binds 1 Mg(2+) ion per subunit.</text>
</comment>
<feature type="binding site" evidence="9">
    <location>
        <position position="82"/>
    </location>
    <ligand>
        <name>4-amino-2-methyl-5-(diphosphooxymethyl)pyrimidine</name>
        <dbReference type="ChEBI" id="CHEBI:57841"/>
    </ligand>
</feature>
<dbReference type="GO" id="GO:0009228">
    <property type="term" value="P:thiamine biosynthetic process"/>
    <property type="evidence" value="ECO:0007669"/>
    <property type="project" value="UniProtKB-KW"/>
</dbReference>
<comment type="pathway">
    <text evidence="1 9">Cofactor biosynthesis; thiamine diphosphate biosynthesis; thiamine phosphate from 4-amino-2-methyl-5-diphosphomethylpyrimidine and 4-methyl-5-(2-phosphoethyl)-thiazole: step 1/1.</text>
</comment>
<dbReference type="InterPro" id="IPR036206">
    <property type="entry name" value="ThiamineP_synth_sf"/>
</dbReference>
<evidence type="ECO:0000313" key="11">
    <source>
        <dbReference type="EMBL" id="ALF60719.1"/>
    </source>
</evidence>
<dbReference type="GO" id="GO:0000287">
    <property type="term" value="F:magnesium ion binding"/>
    <property type="evidence" value="ECO:0007669"/>
    <property type="project" value="UniProtKB-UniRule"/>
</dbReference>
<sequence length="225" mass="24616">MLRPRIRMSQYLAPKLYLLTNDDGFELLYSKLKIALGTGMIGLLQIRRKKILAQEDGQAKLYEEAVKIVALAKQYNVAVVINDDIKLAARLGVGVHLGQQDGNIAEAKQQLLPNQIIGRTCHGEVELVKDAKNDGADYAAMGAVFTSTTKPNAATITRQQLIEGCQQEIDICVIGGLTAENINQLSGLPLTYIAVVGDIMDLPGDKIAMRCQQWQQALTLWNTPA</sequence>
<evidence type="ECO:0000256" key="3">
    <source>
        <dbReference type="ARBA" id="ARBA00022723"/>
    </source>
</evidence>
<evidence type="ECO:0000313" key="12">
    <source>
        <dbReference type="Proteomes" id="UP000059847"/>
    </source>
</evidence>